<sequence>MTDARHPAETSPGVTGGSFAVVALAFAVTMLGATLPTPMYSFWQKDFGFEVATVTVIFAMYAVGVLAALVVTGPWSDAVGRRPLLLAGLGLSLLSDVVFLLAGATWVLLLGRLVSGLSAGVYVGSGTAAVLEQAPERWKGRAPLVATVANIGGLGVGPVVAAGLISLFAWPTGLSFAVHVVATLVLLALTWRVPETVRPEPGARLRVQRPIVPSDARSTFVAASIVGFAGFAVLGLMTAVSPKLVAQAVPGAGPLLSVSVVGALMLASVLAQVLLTAVPVDTAANLGCALLAVGTVLLAVALARDALPLMLLAAVVSGAGQGLSFSKGLAAVLGKVDGAQRAATMSAFFVVAYVAISLPVVGDGLASQRWGVQPAGVAFSVAVAVLAVVALVALVVDQRRTRAA</sequence>
<evidence type="ECO:0000256" key="3">
    <source>
        <dbReference type="ARBA" id="ARBA00022475"/>
    </source>
</evidence>
<dbReference type="SUPFAM" id="SSF103473">
    <property type="entry name" value="MFS general substrate transporter"/>
    <property type="match status" value="1"/>
</dbReference>
<evidence type="ECO:0000256" key="7">
    <source>
        <dbReference type="SAM" id="Phobius"/>
    </source>
</evidence>
<protein>
    <submittedName>
        <fullName evidence="9">Putative MFS family arabinose efflux permease</fullName>
    </submittedName>
</protein>
<dbReference type="PANTHER" id="PTHR23517:SF13">
    <property type="entry name" value="MAJOR FACILITATOR SUPERFAMILY MFS_1"/>
    <property type="match status" value="1"/>
</dbReference>
<dbReference type="AlphaFoldDB" id="A0A542DVR8"/>
<dbReference type="OrthoDB" id="3177957at2"/>
<comment type="subcellular location">
    <subcellularLocation>
        <location evidence="1">Cell membrane</location>
        <topology evidence="1">Multi-pass membrane protein</topology>
    </subcellularLocation>
</comment>
<dbReference type="PROSITE" id="PS00216">
    <property type="entry name" value="SUGAR_TRANSPORT_1"/>
    <property type="match status" value="1"/>
</dbReference>
<dbReference type="Pfam" id="PF07690">
    <property type="entry name" value="MFS_1"/>
    <property type="match status" value="1"/>
</dbReference>
<reference evidence="9 10" key="1">
    <citation type="submission" date="2019-06" db="EMBL/GenBank/DDBJ databases">
        <title>Sequencing the genomes of 1000 actinobacteria strains.</title>
        <authorList>
            <person name="Klenk H.-P."/>
        </authorList>
    </citation>
    <scope>NUCLEOTIDE SEQUENCE [LARGE SCALE GENOMIC DNA]</scope>
    <source>
        <strain evidence="9 10">DSM 18607</strain>
    </source>
</reference>
<dbReference type="InterPro" id="IPR005829">
    <property type="entry name" value="Sugar_transporter_CS"/>
</dbReference>
<feature type="transmembrane region" description="Helical" evidence="7">
    <location>
        <begin position="47"/>
        <end position="72"/>
    </location>
</feature>
<comment type="caution">
    <text evidence="9">The sequence shown here is derived from an EMBL/GenBank/DDBJ whole genome shotgun (WGS) entry which is preliminary data.</text>
</comment>
<feature type="transmembrane region" description="Helical" evidence="7">
    <location>
        <begin position="84"/>
        <end position="107"/>
    </location>
</feature>
<dbReference type="InterPro" id="IPR011701">
    <property type="entry name" value="MFS"/>
</dbReference>
<evidence type="ECO:0000256" key="2">
    <source>
        <dbReference type="ARBA" id="ARBA00022448"/>
    </source>
</evidence>
<evidence type="ECO:0000256" key="4">
    <source>
        <dbReference type="ARBA" id="ARBA00022692"/>
    </source>
</evidence>
<keyword evidence="5 7" id="KW-1133">Transmembrane helix</keyword>
<evidence type="ECO:0000256" key="1">
    <source>
        <dbReference type="ARBA" id="ARBA00004651"/>
    </source>
</evidence>
<feature type="transmembrane region" description="Helical" evidence="7">
    <location>
        <begin position="12"/>
        <end position="35"/>
    </location>
</feature>
<evidence type="ECO:0000256" key="6">
    <source>
        <dbReference type="ARBA" id="ARBA00023136"/>
    </source>
</evidence>
<feature type="transmembrane region" description="Helical" evidence="7">
    <location>
        <begin position="143"/>
        <end position="170"/>
    </location>
</feature>
<dbReference type="PANTHER" id="PTHR23517">
    <property type="entry name" value="RESISTANCE PROTEIN MDTM, PUTATIVE-RELATED-RELATED"/>
    <property type="match status" value="1"/>
</dbReference>
<feature type="transmembrane region" description="Helical" evidence="7">
    <location>
        <begin position="342"/>
        <end position="362"/>
    </location>
</feature>
<dbReference type="Proteomes" id="UP000317893">
    <property type="component" value="Unassembled WGS sequence"/>
</dbReference>
<keyword evidence="4 7" id="KW-0812">Transmembrane</keyword>
<evidence type="ECO:0000313" key="9">
    <source>
        <dbReference type="EMBL" id="TQJ07187.1"/>
    </source>
</evidence>
<dbReference type="PROSITE" id="PS50850">
    <property type="entry name" value="MFS"/>
    <property type="match status" value="1"/>
</dbReference>
<dbReference type="GO" id="GO:0022857">
    <property type="term" value="F:transmembrane transporter activity"/>
    <property type="evidence" value="ECO:0007669"/>
    <property type="project" value="InterPro"/>
</dbReference>
<dbReference type="EMBL" id="VFMN01000001">
    <property type="protein sequence ID" value="TQJ07187.1"/>
    <property type="molecule type" value="Genomic_DNA"/>
</dbReference>
<feature type="transmembrane region" description="Helical" evidence="7">
    <location>
        <begin position="309"/>
        <end position="330"/>
    </location>
</feature>
<feature type="transmembrane region" description="Helical" evidence="7">
    <location>
        <begin position="113"/>
        <end position="131"/>
    </location>
</feature>
<feature type="transmembrane region" description="Helical" evidence="7">
    <location>
        <begin position="176"/>
        <end position="194"/>
    </location>
</feature>
<dbReference type="GO" id="GO:0005886">
    <property type="term" value="C:plasma membrane"/>
    <property type="evidence" value="ECO:0007669"/>
    <property type="project" value="UniProtKB-SubCell"/>
</dbReference>
<proteinExistence type="predicted"/>
<name>A0A542DVR8_9MICO</name>
<keyword evidence="10" id="KW-1185">Reference proteome</keyword>
<dbReference type="InterPro" id="IPR020846">
    <property type="entry name" value="MFS_dom"/>
</dbReference>
<keyword evidence="3" id="KW-1003">Cell membrane</keyword>
<feature type="transmembrane region" description="Helical" evidence="7">
    <location>
        <begin position="252"/>
        <end position="275"/>
    </location>
</feature>
<dbReference type="Gene3D" id="1.20.1250.20">
    <property type="entry name" value="MFS general substrate transporter like domains"/>
    <property type="match status" value="1"/>
</dbReference>
<dbReference type="InterPro" id="IPR050171">
    <property type="entry name" value="MFS_Transporters"/>
</dbReference>
<keyword evidence="2" id="KW-0813">Transport</keyword>
<feature type="transmembrane region" description="Helical" evidence="7">
    <location>
        <begin position="374"/>
        <end position="396"/>
    </location>
</feature>
<keyword evidence="6 7" id="KW-0472">Membrane</keyword>
<organism evidence="9 10">
    <name type="scientific">Lapillicoccus jejuensis</name>
    <dbReference type="NCBI Taxonomy" id="402171"/>
    <lineage>
        <taxon>Bacteria</taxon>
        <taxon>Bacillati</taxon>
        <taxon>Actinomycetota</taxon>
        <taxon>Actinomycetes</taxon>
        <taxon>Micrococcales</taxon>
        <taxon>Intrasporangiaceae</taxon>
        <taxon>Lapillicoccus</taxon>
    </lineage>
</organism>
<feature type="transmembrane region" description="Helical" evidence="7">
    <location>
        <begin position="215"/>
        <end position="240"/>
    </location>
</feature>
<evidence type="ECO:0000313" key="10">
    <source>
        <dbReference type="Proteomes" id="UP000317893"/>
    </source>
</evidence>
<evidence type="ECO:0000259" key="8">
    <source>
        <dbReference type="PROSITE" id="PS50850"/>
    </source>
</evidence>
<feature type="transmembrane region" description="Helical" evidence="7">
    <location>
        <begin position="282"/>
        <end position="303"/>
    </location>
</feature>
<gene>
    <name evidence="9" type="ORF">FB458_0241</name>
</gene>
<accession>A0A542DVR8</accession>
<evidence type="ECO:0000256" key="5">
    <source>
        <dbReference type="ARBA" id="ARBA00022989"/>
    </source>
</evidence>
<dbReference type="InterPro" id="IPR036259">
    <property type="entry name" value="MFS_trans_sf"/>
</dbReference>
<dbReference type="RefSeq" id="WP_141846045.1">
    <property type="nucleotide sequence ID" value="NZ_BAAAPR010000018.1"/>
</dbReference>
<feature type="domain" description="Major facilitator superfamily (MFS) profile" evidence="8">
    <location>
        <begin position="18"/>
        <end position="401"/>
    </location>
</feature>